<dbReference type="InterPro" id="IPR027417">
    <property type="entry name" value="P-loop_NTPase"/>
</dbReference>
<dbReference type="GO" id="GO:0010507">
    <property type="term" value="P:negative regulation of autophagy"/>
    <property type="evidence" value="ECO:0007669"/>
    <property type="project" value="TreeGrafter"/>
</dbReference>
<dbReference type="SUPFAM" id="SSF52540">
    <property type="entry name" value="P-loop containing nucleoside triphosphate hydrolases"/>
    <property type="match status" value="1"/>
</dbReference>
<dbReference type="InterPro" id="IPR006762">
    <property type="entry name" value="Gtr1_RagA"/>
</dbReference>
<dbReference type="Proteomes" id="UP000518752">
    <property type="component" value="Unassembled WGS sequence"/>
</dbReference>
<keyword evidence="2" id="KW-0547">Nucleotide-binding</keyword>
<dbReference type="PANTHER" id="PTHR11259:SF2">
    <property type="entry name" value="GH16429P"/>
    <property type="match status" value="1"/>
</dbReference>
<dbReference type="Gene3D" id="3.30.450.190">
    <property type="match status" value="1"/>
</dbReference>
<dbReference type="GO" id="GO:0005525">
    <property type="term" value="F:GTP binding"/>
    <property type="evidence" value="ECO:0007669"/>
    <property type="project" value="UniProtKB-KW"/>
</dbReference>
<dbReference type="Pfam" id="PF04670">
    <property type="entry name" value="Gtr1_RagA"/>
    <property type="match status" value="1"/>
</dbReference>
<dbReference type="GO" id="GO:0009267">
    <property type="term" value="P:cellular response to starvation"/>
    <property type="evidence" value="ECO:0007669"/>
    <property type="project" value="TreeGrafter"/>
</dbReference>
<dbReference type="GO" id="GO:1904263">
    <property type="term" value="P:positive regulation of TORC1 signaling"/>
    <property type="evidence" value="ECO:0007669"/>
    <property type="project" value="TreeGrafter"/>
</dbReference>
<evidence type="ECO:0000256" key="2">
    <source>
        <dbReference type="ARBA" id="ARBA00022741"/>
    </source>
</evidence>
<proteinExistence type="inferred from homology"/>
<evidence type="ECO:0000256" key="3">
    <source>
        <dbReference type="ARBA" id="ARBA00023134"/>
    </source>
</evidence>
<feature type="compositionally biased region" description="Polar residues" evidence="4">
    <location>
        <begin position="354"/>
        <end position="365"/>
    </location>
</feature>
<keyword evidence="3" id="KW-0342">GTP-binding</keyword>
<dbReference type="GO" id="GO:0005634">
    <property type="term" value="C:nucleus"/>
    <property type="evidence" value="ECO:0007669"/>
    <property type="project" value="TreeGrafter"/>
</dbReference>
<evidence type="ECO:0008006" key="7">
    <source>
        <dbReference type="Google" id="ProtNLM"/>
    </source>
</evidence>
<dbReference type="Gene3D" id="3.40.50.300">
    <property type="entry name" value="P-loop containing nucleotide triphosphate hydrolases"/>
    <property type="match status" value="1"/>
</dbReference>
<dbReference type="GO" id="GO:0003924">
    <property type="term" value="F:GTPase activity"/>
    <property type="evidence" value="ECO:0007669"/>
    <property type="project" value="TreeGrafter"/>
</dbReference>
<dbReference type="PANTHER" id="PTHR11259">
    <property type="entry name" value="RAS-RELATED GTP BINDING RAG/GTR YEAST"/>
    <property type="match status" value="1"/>
</dbReference>
<feature type="compositionally biased region" description="Low complexity" evidence="4">
    <location>
        <begin position="310"/>
        <end position="325"/>
    </location>
</feature>
<dbReference type="GO" id="GO:0000329">
    <property type="term" value="C:fungal-type vacuole membrane"/>
    <property type="evidence" value="ECO:0007669"/>
    <property type="project" value="TreeGrafter"/>
</dbReference>
<evidence type="ECO:0000256" key="1">
    <source>
        <dbReference type="ARBA" id="ARBA00007756"/>
    </source>
</evidence>
<name>A0A8H5H3M0_9AGAR</name>
<keyword evidence="6" id="KW-1185">Reference proteome</keyword>
<reference evidence="5 6" key="1">
    <citation type="journal article" date="2020" name="ISME J.">
        <title>Uncovering the hidden diversity of litter-decomposition mechanisms in mushroom-forming fungi.</title>
        <authorList>
            <person name="Floudas D."/>
            <person name="Bentzer J."/>
            <person name="Ahren D."/>
            <person name="Johansson T."/>
            <person name="Persson P."/>
            <person name="Tunlid A."/>
        </authorList>
    </citation>
    <scope>NUCLEOTIDE SEQUENCE [LARGE SCALE GENOMIC DNA]</scope>
    <source>
        <strain evidence="5 6">CBS 406.79</strain>
    </source>
</reference>
<comment type="caution">
    <text evidence="5">The sequence shown here is derived from an EMBL/GenBank/DDBJ whole genome shotgun (WGS) entry which is preliminary data.</text>
</comment>
<accession>A0A8H5H3M0</accession>
<feature type="compositionally biased region" description="Low complexity" evidence="4">
    <location>
        <begin position="339"/>
        <end position="352"/>
    </location>
</feature>
<evidence type="ECO:0000256" key="4">
    <source>
        <dbReference type="SAM" id="MobiDB-lite"/>
    </source>
</evidence>
<comment type="similarity">
    <text evidence="1">Belongs to the GTR/RAG GTP-binding protein family.</text>
</comment>
<protein>
    <recommendedName>
        <fullName evidence="7">GTP-binding protein</fullName>
    </recommendedName>
</protein>
<feature type="compositionally biased region" description="Pro residues" evidence="4">
    <location>
        <begin position="286"/>
        <end position="295"/>
    </location>
</feature>
<evidence type="ECO:0000313" key="5">
    <source>
        <dbReference type="EMBL" id="KAF5376174.1"/>
    </source>
</evidence>
<sequence>MSSSDGVARTKILLLGLRRSGKTSIQKVIFNGMVPKETFFLDATMRIVKHTYDSVIPLEIWDCPGNITVETLGTPLSAFSTLVFVIDIRDLYNQPISRLVDFIVASYRQNPSINFEILVHKAEKLNDDDKIENFRQINERVMDRLYDVAESVGPLTAGSDSGVNFMEYVEQQMTINFHLTSIFDHSLHQAFSIVLQKLIDSLPYIEDLLNIYCANSQASKAFLFDAQSRLYVATDASPVDSVTHNLCTDNLAMLNAFEGLYRSSSASPARRRRGNPELQSSSYTPPDVPATPPPSAVNTNGTFPLGLPQSPSSSASSSRTRSPSSKTPQTLGLTVNDHPPSSSSSSSLFLPSYPDNNNHPPSSTIPHPESKHHLETNVVPVSSSTRSNCVQTPQDLFYPSGATSIHPSALPSSTYSTAGSTGGSTGSGIPAQGTTIMWHLLTAPRLAVEDLRLELEGTSEKEKGKYLERGLTTAAVNGSSPPFQTYPNPTLILLVLLPTSVFESRRGLVELNVVAVREGVQEIVDVERESRGTWK</sequence>
<gene>
    <name evidence="5" type="ORF">D9757_009336</name>
</gene>
<dbReference type="EMBL" id="JAACJN010000092">
    <property type="protein sequence ID" value="KAF5376174.1"/>
    <property type="molecule type" value="Genomic_DNA"/>
</dbReference>
<evidence type="ECO:0000313" key="6">
    <source>
        <dbReference type="Proteomes" id="UP000518752"/>
    </source>
</evidence>
<dbReference type="GO" id="GO:1990131">
    <property type="term" value="C:Gtr1-Gtr2 GTPase complex"/>
    <property type="evidence" value="ECO:0007669"/>
    <property type="project" value="TreeGrafter"/>
</dbReference>
<dbReference type="OrthoDB" id="26136at2759"/>
<dbReference type="AlphaFoldDB" id="A0A8H5H3M0"/>
<feature type="region of interest" description="Disordered" evidence="4">
    <location>
        <begin position="264"/>
        <end position="370"/>
    </location>
</feature>
<organism evidence="5 6">
    <name type="scientific">Collybiopsis confluens</name>
    <dbReference type="NCBI Taxonomy" id="2823264"/>
    <lineage>
        <taxon>Eukaryota</taxon>
        <taxon>Fungi</taxon>
        <taxon>Dikarya</taxon>
        <taxon>Basidiomycota</taxon>
        <taxon>Agaricomycotina</taxon>
        <taxon>Agaricomycetes</taxon>
        <taxon>Agaricomycetidae</taxon>
        <taxon>Agaricales</taxon>
        <taxon>Marasmiineae</taxon>
        <taxon>Omphalotaceae</taxon>
        <taxon>Collybiopsis</taxon>
    </lineage>
</organism>